<dbReference type="EnsemblProtists" id="HpaT813627">
    <property type="protein sequence ID" value="HpaP813627"/>
    <property type="gene ID" value="HpaG813627"/>
</dbReference>
<dbReference type="HOGENOM" id="CLU_137654_0_0_1"/>
<organism evidence="2 3">
    <name type="scientific">Hyaloperonospora arabidopsidis (strain Emoy2)</name>
    <name type="common">Downy mildew agent</name>
    <name type="synonym">Peronospora arabidopsidis</name>
    <dbReference type="NCBI Taxonomy" id="559515"/>
    <lineage>
        <taxon>Eukaryota</taxon>
        <taxon>Sar</taxon>
        <taxon>Stramenopiles</taxon>
        <taxon>Oomycota</taxon>
        <taxon>Peronosporomycetes</taxon>
        <taxon>Peronosporales</taxon>
        <taxon>Peronosporaceae</taxon>
        <taxon>Hyaloperonospora</taxon>
    </lineage>
</organism>
<reference evidence="2" key="2">
    <citation type="submission" date="2015-06" db="UniProtKB">
        <authorList>
            <consortium name="EnsemblProtists"/>
        </authorList>
    </citation>
    <scope>IDENTIFICATION</scope>
    <source>
        <strain evidence="2">Emoy2</strain>
    </source>
</reference>
<dbReference type="AlphaFoldDB" id="M4C3G0"/>
<sequence length="180" mass="20860">MHVKRSMSTADHRHLMASDSASDSDVLDDNQRLNCIVKGKKRKNEEEEVARKVSRKRSSKKEKELKSVSKKGAKSQKKAVDAPDAAHTEKLKLVAMETRQLDFEVAKWKQQQTLRRERLQLKREEINYKEKMTKQQLQVQVMKLRARLVKALDEAGQPPVQAKKYLALLGQKEEGERRID</sequence>
<feature type="region of interest" description="Disordered" evidence="1">
    <location>
        <begin position="1"/>
        <end position="86"/>
    </location>
</feature>
<evidence type="ECO:0000313" key="3">
    <source>
        <dbReference type="Proteomes" id="UP000011713"/>
    </source>
</evidence>
<keyword evidence="3" id="KW-1185">Reference proteome</keyword>
<feature type="compositionally biased region" description="Basic residues" evidence="1">
    <location>
        <begin position="68"/>
        <end position="77"/>
    </location>
</feature>
<name>M4C3G0_HYAAE</name>
<proteinExistence type="predicted"/>
<dbReference type="eggNOG" id="ENOG502SVIE">
    <property type="taxonomic scope" value="Eukaryota"/>
</dbReference>
<dbReference type="VEuPathDB" id="FungiDB:HpaG813627"/>
<dbReference type="EMBL" id="JH598162">
    <property type="status" value="NOT_ANNOTATED_CDS"/>
    <property type="molecule type" value="Genomic_DNA"/>
</dbReference>
<reference evidence="3" key="1">
    <citation type="journal article" date="2010" name="Science">
        <title>Signatures of adaptation to obligate biotrophy in the Hyaloperonospora arabidopsidis genome.</title>
        <authorList>
            <person name="Baxter L."/>
            <person name="Tripathy S."/>
            <person name="Ishaque N."/>
            <person name="Boot N."/>
            <person name="Cabral A."/>
            <person name="Kemen E."/>
            <person name="Thines M."/>
            <person name="Ah-Fong A."/>
            <person name="Anderson R."/>
            <person name="Badejoko W."/>
            <person name="Bittner-Eddy P."/>
            <person name="Boore J.L."/>
            <person name="Chibucos M.C."/>
            <person name="Coates M."/>
            <person name="Dehal P."/>
            <person name="Delehaunty K."/>
            <person name="Dong S."/>
            <person name="Downton P."/>
            <person name="Dumas B."/>
            <person name="Fabro G."/>
            <person name="Fronick C."/>
            <person name="Fuerstenberg S.I."/>
            <person name="Fulton L."/>
            <person name="Gaulin E."/>
            <person name="Govers F."/>
            <person name="Hughes L."/>
            <person name="Humphray S."/>
            <person name="Jiang R.H."/>
            <person name="Judelson H."/>
            <person name="Kamoun S."/>
            <person name="Kyung K."/>
            <person name="Meijer H."/>
            <person name="Minx P."/>
            <person name="Morris P."/>
            <person name="Nelson J."/>
            <person name="Phuntumart V."/>
            <person name="Qutob D."/>
            <person name="Rehmany A."/>
            <person name="Rougon-Cardoso A."/>
            <person name="Ryden P."/>
            <person name="Torto-Alalibo T."/>
            <person name="Studholme D."/>
            <person name="Wang Y."/>
            <person name="Win J."/>
            <person name="Wood J."/>
            <person name="Clifton S.W."/>
            <person name="Rogers J."/>
            <person name="Van den Ackerveken G."/>
            <person name="Jones J.D."/>
            <person name="McDowell J.M."/>
            <person name="Beynon J."/>
            <person name="Tyler B.M."/>
        </authorList>
    </citation>
    <scope>NUCLEOTIDE SEQUENCE [LARGE SCALE GENOMIC DNA]</scope>
    <source>
        <strain evidence="3">Emoy2</strain>
    </source>
</reference>
<dbReference type="Proteomes" id="UP000011713">
    <property type="component" value="Unassembled WGS sequence"/>
</dbReference>
<accession>M4C3G0</accession>
<protein>
    <submittedName>
        <fullName evidence="2">Uncharacterized protein</fullName>
    </submittedName>
</protein>
<dbReference type="InParanoid" id="M4C3G0"/>
<evidence type="ECO:0000256" key="1">
    <source>
        <dbReference type="SAM" id="MobiDB-lite"/>
    </source>
</evidence>
<evidence type="ECO:0000313" key="2">
    <source>
        <dbReference type="EnsemblProtists" id="HpaP813627"/>
    </source>
</evidence>